<feature type="domain" description="RecA family profile 1" evidence="1">
    <location>
        <begin position="1"/>
        <end position="218"/>
    </location>
</feature>
<accession>A0A0C9UQT7</accession>
<evidence type="ECO:0000313" key="3">
    <source>
        <dbReference type="Proteomes" id="UP000054279"/>
    </source>
</evidence>
<feature type="non-terminal residue" evidence="2">
    <location>
        <position position="218"/>
    </location>
</feature>
<dbReference type="InterPro" id="IPR020588">
    <property type="entry name" value="RecA_ATP-bd"/>
</dbReference>
<dbReference type="GO" id="GO:0005815">
    <property type="term" value="C:microtubule organizing center"/>
    <property type="evidence" value="ECO:0007669"/>
    <property type="project" value="TreeGrafter"/>
</dbReference>
<proteinExistence type="predicted"/>
<dbReference type="InterPro" id="IPR027417">
    <property type="entry name" value="P-loop_NTPase"/>
</dbReference>
<dbReference type="HOGENOM" id="CLU_060999_0_0_1"/>
<name>A0A0C9UQT7_SPHS4</name>
<dbReference type="Gene3D" id="3.40.50.300">
    <property type="entry name" value="P-loop containing nucleotide triphosphate hydrolases"/>
    <property type="match status" value="1"/>
</dbReference>
<evidence type="ECO:0000313" key="2">
    <source>
        <dbReference type="EMBL" id="KIJ45288.1"/>
    </source>
</evidence>
<dbReference type="GO" id="GO:0000724">
    <property type="term" value="P:double-strand break repair via homologous recombination"/>
    <property type="evidence" value="ECO:0007669"/>
    <property type="project" value="InterPro"/>
</dbReference>
<gene>
    <name evidence="2" type="ORF">M422DRAFT_90301</name>
</gene>
<dbReference type="GO" id="GO:0061982">
    <property type="term" value="P:meiosis I cell cycle process"/>
    <property type="evidence" value="ECO:0007669"/>
    <property type="project" value="UniProtKB-ARBA"/>
</dbReference>
<dbReference type="PROSITE" id="PS50162">
    <property type="entry name" value="RECA_2"/>
    <property type="match status" value="1"/>
</dbReference>
<dbReference type="SUPFAM" id="SSF52540">
    <property type="entry name" value="P-loop containing nucleoside triphosphate hydrolases"/>
    <property type="match status" value="1"/>
</dbReference>
<sequence length="218" mass="24770">RGDVIEIQGPAASGKTQFLYHLAACCVLPREVINASEHIHAESTVHIGGWDKSVVVLDCDGRWNIKRFHNILLTRLNMAFSRIHPPSHRPDISSLALNSLKRLHIFHPTSSFQLVTTLLYLPKYHSEQMPDEEINLLFIDSISSFYWTDRWQAESSSSKRRVNPLAPVLRALQNFRISHGPVTILTNWGLHPFASENPTPFFRQHLTAPFPAPLDDPP</sequence>
<dbReference type="InterPro" id="IPR030547">
    <property type="entry name" value="XRCC2"/>
</dbReference>
<dbReference type="GO" id="GO:0005524">
    <property type="term" value="F:ATP binding"/>
    <property type="evidence" value="ECO:0007669"/>
    <property type="project" value="InterPro"/>
</dbReference>
<dbReference type="GO" id="GO:0042148">
    <property type="term" value="P:DNA strand invasion"/>
    <property type="evidence" value="ECO:0007669"/>
    <property type="project" value="TreeGrafter"/>
</dbReference>
<dbReference type="AlphaFoldDB" id="A0A0C9UQT7"/>
<dbReference type="GO" id="GO:0005657">
    <property type="term" value="C:replication fork"/>
    <property type="evidence" value="ECO:0007669"/>
    <property type="project" value="InterPro"/>
</dbReference>
<dbReference type="GO" id="GO:0140664">
    <property type="term" value="F:ATP-dependent DNA damage sensor activity"/>
    <property type="evidence" value="ECO:0007669"/>
    <property type="project" value="InterPro"/>
</dbReference>
<dbReference type="PANTHER" id="PTHR46644">
    <property type="entry name" value="DNA REPAIR PROTEIN XRCC2"/>
    <property type="match status" value="1"/>
</dbReference>
<protein>
    <recommendedName>
        <fullName evidence="1">RecA family profile 1 domain-containing protein</fullName>
    </recommendedName>
</protein>
<dbReference type="GO" id="GO:0033063">
    <property type="term" value="C:Rad51B-Rad51C-Rad51D-XRCC2 complex"/>
    <property type="evidence" value="ECO:0007669"/>
    <property type="project" value="InterPro"/>
</dbReference>
<keyword evidence="3" id="KW-1185">Reference proteome</keyword>
<dbReference type="PANTHER" id="PTHR46644:SF2">
    <property type="entry name" value="DNA REPAIR PROTEIN XRCC2"/>
    <property type="match status" value="1"/>
</dbReference>
<dbReference type="CDD" id="cd19490">
    <property type="entry name" value="XRCC2"/>
    <property type="match status" value="1"/>
</dbReference>
<feature type="non-terminal residue" evidence="2">
    <location>
        <position position="1"/>
    </location>
</feature>
<dbReference type="GO" id="GO:0000400">
    <property type="term" value="F:four-way junction DNA binding"/>
    <property type="evidence" value="ECO:0007669"/>
    <property type="project" value="TreeGrafter"/>
</dbReference>
<evidence type="ECO:0000259" key="1">
    <source>
        <dbReference type="PROSITE" id="PS50162"/>
    </source>
</evidence>
<organism evidence="2 3">
    <name type="scientific">Sphaerobolus stellatus (strain SS14)</name>
    <dbReference type="NCBI Taxonomy" id="990650"/>
    <lineage>
        <taxon>Eukaryota</taxon>
        <taxon>Fungi</taxon>
        <taxon>Dikarya</taxon>
        <taxon>Basidiomycota</taxon>
        <taxon>Agaricomycotina</taxon>
        <taxon>Agaricomycetes</taxon>
        <taxon>Phallomycetidae</taxon>
        <taxon>Geastrales</taxon>
        <taxon>Sphaerobolaceae</taxon>
        <taxon>Sphaerobolus</taxon>
    </lineage>
</organism>
<dbReference type="EMBL" id="KN837113">
    <property type="protein sequence ID" value="KIJ45288.1"/>
    <property type="molecule type" value="Genomic_DNA"/>
</dbReference>
<dbReference type="Proteomes" id="UP000054279">
    <property type="component" value="Unassembled WGS sequence"/>
</dbReference>
<dbReference type="OrthoDB" id="420422at2759"/>
<reference evidence="2 3" key="1">
    <citation type="submission" date="2014-06" db="EMBL/GenBank/DDBJ databases">
        <title>Evolutionary Origins and Diversification of the Mycorrhizal Mutualists.</title>
        <authorList>
            <consortium name="DOE Joint Genome Institute"/>
            <consortium name="Mycorrhizal Genomics Consortium"/>
            <person name="Kohler A."/>
            <person name="Kuo A."/>
            <person name="Nagy L.G."/>
            <person name="Floudas D."/>
            <person name="Copeland A."/>
            <person name="Barry K.W."/>
            <person name="Cichocki N."/>
            <person name="Veneault-Fourrey C."/>
            <person name="LaButti K."/>
            <person name="Lindquist E.A."/>
            <person name="Lipzen A."/>
            <person name="Lundell T."/>
            <person name="Morin E."/>
            <person name="Murat C."/>
            <person name="Riley R."/>
            <person name="Ohm R."/>
            <person name="Sun H."/>
            <person name="Tunlid A."/>
            <person name="Henrissat B."/>
            <person name="Grigoriev I.V."/>
            <person name="Hibbett D.S."/>
            <person name="Martin F."/>
        </authorList>
    </citation>
    <scope>NUCLEOTIDE SEQUENCE [LARGE SCALE GENOMIC DNA]</scope>
    <source>
        <strain evidence="2 3">SS14</strain>
    </source>
</reference>